<organism evidence="6 7">
    <name type="scientific">Mycena maculata</name>
    <dbReference type="NCBI Taxonomy" id="230809"/>
    <lineage>
        <taxon>Eukaryota</taxon>
        <taxon>Fungi</taxon>
        <taxon>Dikarya</taxon>
        <taxon>Basidiomycota</taxon>
        <taxon>Agaricomycotina</taxon>
        <taxon>Agaricomycetes</taxon>
        <taxon>Agaricomycetidae</taxon>
        <taxon>Agaricales</taxon>
        <taxon>Marasmiineae</taxon>
        <taxon>Mycenaceae</taxon>
        <taxon>Mycena</taxon>
    </lineage>
</organism>
<protein>
    <submittedName>
        <fullName evidence="6">Uncharacterized protein</fullName>
    </submittedName>
</protein>
<dbReference type="GO" id="GO:0008270">
    <property type="term" value="F:zinc ion binding"/>
    <property type="evidence" value="ECO:0007669"/>
    <property type="project" value="UniProtKB-KW"/>
</dbReference>
<keyword evidence="7" id="KW-1185">Reference proteome</keyword>
<sequence length="308" mass="34643">MESVTEISPKEQDKLDLGASLVDRTGFCTDYWYPEHTKRSWSSTIYAFFTNDVEIEYRSGQLHHVFTCAARGCGHRVTRNQMTLDRNSTKNLKKHAKKCWGADTVDAASDLGSLDKARELLSTHKGAKSARLTDIFRCNTPGGNLDYVSQVPLSKSETRLRPLVIAADRGFRYLMRSGRPTMWIPSPTTIARDVKLLFGKTRERLRDRFHDRNGCVSLATDAWTSPNHRAFVAVTGYWEENGQKVDCLLDVIEVPKVHISHPLYSSLILLSHTLGIHSPTSSLKSPLRMVSRTGLRASPATMHLIMTP</sequence>
<keyword evidence="2" id="KW-0479">Metal-binding</keyword>
<evidence type="ECO:0000313" key="7">
    <source>
        <dbReference type="Proteomes" id="UP001215280"/>
    </source>
</evidence>
<gene>
    <name evidence="6" type="ORF">DFH07DRAFT_762598</name>
</gene>
<proteinExistence type="predicted"/>
<reference evidence="6" key="1">
    <citation type="submission" date="2023-03" db="EMBL/GenBank/DDBJ databases">
        <title>Massive genome expansion in bonnet fungi (Mycena s.s.) driven by repeated elements and novel gene families across ecological guilds.</title>
        <authorList>
            <consortium name="Lawrence Berkeley National Laboratory"/>
            <person name="Harder C.B."/>
            <person name="Miyauchi S."/>
            <person name="Viragh M."/>
            <person name="Kuo A."/>
            <person name="Thoen E."/>
            <person name="Andreopoulos B."/>
            <person name="Lu D."/>
            <person name="Skrede I."/>
            <person name="Drula E."/>
            <person name="Henrissat B."/>
            <person name="Morin E."/>
            <person name="Kohler A."/>
            <person name="Barry K."/>
            <person name="LaButti K."/>
            <person name="Morin E."/>
            <person name="Salamov A."/>
            <person name="Lipzen A."/>
            <person name="Mereny Z."/>
            <person name="Hegedus B."/>
            <person name="Baldrian P."/>
            <person name="Stursova M."/>
            <person name="Weitz H."/>
            <person name="Taylor A."/>
            <person name="Grigoriev I.V."/>
            <person name="Nagy L.G."/>
            <person name="Martin F."/>
            <person name="Kauserud H."/>
        </authorList>
    </citation>
    <scope>NUCLEOTIDE SEQUENCE</scope>
    <source>
        <strain evidence="6">CBHHK188m</strain>
    </source>
</reference>
<dbReference type="PANTHER" id="PTHR46481">
    <property type="entry name" value="ZINC FINGER BED DOMAIN-CONTAINING PROTEIN 4"/>
    <property type="match status" value="1"/>
</dbReference>
<keyword evidence="5" id="KW-0539">Nucleus</keyword>
<evidence type="ECO:0000313" key="6">
    <source>
        <dbReference type="EMBL" id="KAJ7716005.1"/>
    </source>
</evidence>
<evidence type="ECO:0000256" key="3">
    <source>
        <dbReference type="ARBA" id="ARBA00022771"/>
    </source>
</evidence>
<evidence type="ECO:0000256" key="4">
    <source>
        <dbReference type="ARBA" id="ARBA00022833"/>
    </source>
</evidence>
<dbReference type="AlphaFoldDB" id="A0AAD7H9Y5"/>
<name>A0AAD7H9Y5_9AGAR</name>
<evidence type="ECO:0000256" key="5">
    <source>
        <dbReference type="ARBA" id="ARBA00023242"/>
    </source>
</evidence>
<keyword evidence="3" id="KW-0863">Zinc-finger</keyword>
<accession>A0AAD7H9Y5</accession>
<dbReference type="Proteomes" id="UP001215280">
    <property type="component" value="Unassembled WGS sequence"/>
</dbReference>
<dbReference type="GO" id="GO:0005634">
    <property type="term" value="C:nucleus"/>
    <property type="evidence" value="ECO:0007669"/>
    <property type="project" value="UniProtKB-SubCell"/>
</dbReference>
<dbReference type="PANTHER" id="PTHR46481:SF10">
    <property type="entry name" value="ZINC FINGER BED DOMAIN-CONTAINING PROTEIN 39"/>
    <property type="match status" value="1"/>
</dbReference>
<keyword evidence="4" id="KW-0862">Zinc</keyword>
<evidence type="ECO:0000256" key="1">
    <source>
        <dbReference type="ARBA" id="ARBA00004123"/>
    </source>
</evidence>
<dbReference type="InterPro" id="IPR052035">
    <property type="entry name" value="ZnF_BED_domain_contain"/>
</dbReference>
<comment type="caution">
    <text evidence="6">The sequence shown here is derived from an EMBL/GenBank/DDBJ whole genome shotgun (WGS) entry which is preliminary data.</text>
</comment>
<comment type="subcellular location">
    <subcellularLocation>
        <location evidence="1">Nucleus</location>
    </subcellularLocation>
</comment>
<dbReference type="EMBL" id="JARJLG010000338">
    <property type="protein sequence ID" value="KAJ7716005.1"/>
    <property type="molecule type" value="Genomic_DNA"/>
</dbReference>
<evidence type="ECO:0000256" key="2">
    <source>
        <dbReference type="ARBA" id="ARBA00022723"/>
    </source>
</evidence>